<dbReference type="InterPro" id="IPR001478">
    <property type="entry name" value="PDZ"/>
</dbReference>
<dbReference type="PANTHER" id="PTHR43343:SF3">
    <property type="entry name" value="PROTEASE DO-LIKE 8, CHLOROPLASTIC"/>
    <property type="match status" value="1"/>
</dbReference>
<dbReference type="OrthoDB" id="9758917at2"/>
<dbReference type="GO" id="GO:0006508">
    <property type="term" value="P:proteolysis"/>
    <property type="evidence" value="ECO:0007669"/>
    <property type="project" value="UniProtKB-KW"/>
</dbReference>
<organism evidence="7 8">
    <name type="scientific">Anaerotignum faecicola</name>
    <dbReference type="NCBI Taxonomy" id="2358141"/>
    <lineage>
        <taxon>Bacteria</taxon>
        <taxon>Bacillati</taxon>
        <taxon>Bacillota</taxon>
        <taxon>Clostridia</taxon>
        <taxon>Lachnospirales</taxon>
        <taxon>Anaerotignaceae</taxon>
        <taxon>Anaerotignum</taxon>
    </lineage>
</organism>
<dbReference type="Pfam" id="PF13180">
    <property type="entry name" value="PDZ_2"/>
    <property type="match status" value="1"/>
</dbReference>
<feature type="region of interest" description="Disordered" evidence="4">
    <location>
        <begin position="52"/>
        <end position="78"/>
    </location>
</feature>
<keyword evidence="5" id="KW-0812">Transmembrane</keyword>
<dbReference type="InterPro" id="IPR036034">
    <property type="entry name" value="PDZ_sf"/>
</dbReference>
<dbReference type="AlphaFoldDB" id="A0A401LDR8"/>
<evidence type="ECO:0000313" key="7">
    <source>
        <dbReference type="EMBL" id="GCB29673.1"/>
    </source>
</evidence>
<protein>
    <submittedName>
        <fullName evidence="7">Serine protease Do-like HtrB</fullName>
    </submittedName>
</protein>
<keyword evidence="3" id="KW-0378">Hydrolase</keyword>
<dbReference type="InterPro" id="IPR051201">
    <property type="entry name" value="Chloro_Bact_Ser_Proteases"/>
</dbReference>
<dbReference type="GO" id="GO:0004252">
    <property type="term" value="F:serine-type endopeptidase activity"/>
    <property type="evidence" value="ECO:0007669"/>
    <property type="project" value="InterPro"/>
</dbReference>
<evidence type="ECO:0000313" key="8">
    <source>
        <dbReference type="Proteomes" id="UP000287361"/>
    </source>
</evidence>
<feature type="region of interest" description="Disordered" evidence="4">
    <location>
        <begin position="1"/>
        <end position="37"/>
    </location>
</feature>
<keyword evidence="5" id="KW-0472">Membrane</keyword>
<feature type="transmembrane region" description="Helical" evidence="5">
    <location>
        <begin position="129"/>
        <end position="151"/>
    </location>
</feature>
<dbReference type="PRINTS" id="PR00834">
    <property type="entry name" value="PROTEASES2C"/>
</dbReference>
<dbReference type="EMBL" id="BHVZ01000002">
    <property type="protein sequence ID" value="GCB29673.1"/>
    <property type="molecule type" value="Genomic_DNA"/>
</dbReference>
<comment type="similarity">
    <text evidence="1">Belongs to the peptidase S1C family.</text>
</comment>
<accession>A0A401LDR8</accession>
<feature type="domain" description="PDZ" evidence="6">
    <location>
        <begin position="391"/>
        <end position="477"/>
    </location>
</feature>
<dbReference type="InterPro" id="IPR001940">
    <property type="entry name" value="Peptidase_S1C"/>
</dbReference>
<dbReference type="PROSITE" id="PS50106">
    <property type="entry name" value="PDZ"/>
    <property type="match status" value="1"/>
</dbReference>
<sequence length="492" mass="52197">MYEYDEYNPKKKDEYEETEQESIDYSADGMEDEPHVDGESIEMEAEVISGEEYTEEISGEQFSEEEGFSEQESVSEATAEEGAEKAEAFAEETAEAEQEYTGPCVREYHYEEKVKKPKRKQSGNGWKKFIAACLVCSIAGGSAIGVSYSAAQSHFGKETGAKTASTSNTESVSYLTNGLSTVDIVKKVKPSVVSVSTTTTGVTQYMGHFTVPYEAEGAGSGVIFYSDDDKIAIATNNHVIEGANSIYVTLDGDKSVPAKVVGTKSESDLAVLSVSWSDLKKAGVKKVTTATFGDSDDLEVGECVIAIGNAMGMGLSATDGIVSMKEQTINVDGNSLTVLQTSAAINSGNSGGALVNSKGEVIGINTAKYNSSMAEGMGYAIPSNQIKPTVESLLETGTQPQPYIGITGTNASLYNLEVGALVLEVKNNSPAAAAGLQSGDIITQFNGKTIKDMDSLLNAMDSSDIGKKVDLTVVRDNKDKIKLQLTVADKNS</sequence>
<evidence type="ECO:0000256" key="2">
    <source>
        <dbReference type="ARBA" id="ARBA00022670"/>
    </source>
</evidence>
<name>A0A401LDR8_9FIRM</name>
<dbReference type="Gene3D" id="2.40.10.10">
    <property type="entry name" value="Trypsin-like serine proteases"/>
    <property type="match status" value="2"/>
</dbReference>
<dbReference type="Proteomes" id="UP000287361">
    <property type="component" value="Unassembled WGS sequence"/>
</dbReference>
<comment type="caution">
    <text evidence="7">The sequence shown here is derived from an EMBL/GenBank/DDBJ whole genome shotgun (WGS) entry which is preliminary data.</text>
</comment>
<gene>
    <name evidence="7" type="primary">htrB</name>
    <name evidence="7" type="ORF">KGMB03357_13340</name>
</gene>
<feature type="compositionally biased region" description="Acidic residues" evidence="4">
    <location>
        <begin position="52"/>
        <end position="69"/>
    </location>
</feature>
<evidence type="ECO:0000256" key="3">
    <source>
        <dbReference type="ARBA" id="ARBA00022801"/>
    </source>
</evidence>
<reference evidence="7 8" key="1">
    <citation type="submission" date="2018-10" db="EMBL/GenBank/DDBJ databases">
        <title>Draft Genome Sequence of Anaerotignum sp. KCTC 15736.</title>
        <authorList>
            <person name="Choi S.H."/>
            <person name="Kim J.S."/>
            <person name="Kang S.W."/>
            <person name="Lee J.S."/>
            <person name="Park S.H."/>
        </authorList>
    </citation>
    <scope>NUCLEOTIDE SEQUENCE [LARGE SCALE GENOMIC DNA]</scope>
    <source>
        <strain evidence="7 8">KCTC 15736</strain>
    </source>
</reference>
<dbReference type="SUPFAM" id="SSF50494">
    <property type="entry name" value="Trypsin-like serine proteases"/>
    <property type="match status" value="1"/>
</dbReference>
<dbReference type="SMART" id="SM00228">
    <property type="entry name" value="PDZ"/>
    <property type="match status" value="1"/>
</dbReference>
<keyword evidence="2 7" id="KW-0645">Protease</keyword>
<dbReference type="Pfam" id="PF13365">
    <property type="entry name" value="Trypsin_2"/>
    <property type="match status" value="1"/>
</dbReference>
<proteinExistence type="inferred from homology"/>
<keyword evidence="8" id="KW-1185">Reference proteome</keyword>
<dbReference type="Gene3D" id="2.30.42.10">
    <property type="match status" value="1"/>
</dbReference>
<dbReference type="InterPro" id="IPR043504">
    <property type="entry name" value="Peptidase_S1_PA_chymotrypsin"/>
</dbReference>
<evidence type="ECO:0000259" key="6">
    <source>
        <dbReference type="PROSITE" id="PS50106"/>
    </source>
</evidence>
<keyword evidence="5" id="KW-1133">Transmembrane helix</keyword>
<evidence type="ECO:0000256" key="4">
    <source>
        <dbReference type="SAM" id="MobiDB-lite"/>
    </source>
</evidence>
<dbReference type="SUPFAM" id="SSF50156">
    <property type="entry name" value="PDZ domain-like"/>
    <property type="match status" value="1"/>
</dbReference>
<dbReference type="PANTHER" id="PTHR43343">
    <property type="entry name" value="PEPTIDASE S12"/>
    <property type="match status" value="1"/>
</dbReference>
<evidence type="ECO:0000256" key="1">
    <source>
        <dbReference type="ARBA" id="ARBA00010541"/>
    </source>
</evidence>
<dbReference type="InterPro" id="IPR009003">
    <property type="entry name" value="Peptidase_S1_PA"/>
</dbReference>
<evidence type="ECO:0000256" key="5">
    <source>
        <dbReference type="SAM" id="Phobius"/>
    </source>
</evidence>